<dbReference type="Proteomes" id="UP000295304">
    <property type="component" value="Unassembled WGS sequence"/>
</dbReference>
<dbReference type="SUPFAM" id="SSF52172">
    <property type="entry name" value="CheY-like"/>
    <property type="match status" value="1"/>
</dbReference>
<dbReference type="RefSeq" id="WP_132939297.1">
    <property type="nucleotide sequence ID" value="NZ_CP119676.1"/>
</dbReference>
<evidence type="ECO:0000256" key="1">
    <source>
        <dbReference type="PROSITE-ProRule" id="PRU00169"/>
    </source>
</evidence>
<keyword evidence="1" id="KW-0597">Phosphoprotein</keyword>
<feature type="domain" description="EAL" evidence="3">
    <location>
        <begin position="136"/>
        <end position="389"/>
    </location>
</feature>
<proteinExistence type="predicted"/>
<dbReference type="InterPro" id="IPR050706">
    <property type="entry name" value="Cyclic-di-GMP_PDE-like"/>
</dbReference>
<dbReference type="SUPFAM" id="SSF141868">
    <property type="entry name" value="EAL domain-like"/>
    <property type="match status" value="1"/>
</dbReference>
<dbReference type="AlphaFoldDB" id="A0A4R3JAX7"/>
<dbReference type="SMART" id="SM00448">
    <property type="entry name" value="REC"/>
    <property type="match status" value="1"/>
</dbReference>
<dbReference type="InterPro" id="IPR035919">
    <property type="entry name" value="EAL_sf"/>
</dbReference>
<feature type="domain" description="Response regulatory" evidence="2">
    <location>
        <begin position="1"/>
        <end position="116"/>
    </location>
</feature>
<dbReference type="PROSITE" id="PS50110">
    <property type="entry name" value="RESPONSE_REGULATORY"/>
    <property type="match status" value="1"/>
</dbReference>
<dbReference type="GO" id="GO:0071111">
    <property type="term" value="F:cyclic-guanylate-specific phosphodiesterase activity"/>
    <property type="evidence" value="ECO:0007669"/>
    <property type="project" value="InterPro"/>
</dbReference>
<feature type="modified residue" description="4-aspartylphosphate" evidence="1">
    <location>
        <position position="50"/>
    </location>
</feature>
<dbReference type="InterPro" id="IPR001789">
    <property type="entry name" value="Sig_transdc_resp-reg_receiver"/>
</dbReference>
<dbReference type="InterPro" id="IPR001633">
    <property type="entry name" value="EAL_dom"/>
</dbReference>
<accession>A0A4R3JAX7</accession>
<dbReference type="PANTHER" id="PTHR33121">
    <property type="entry name" value="CYCLIC DI-GMP PHOSPHODIESTERASE PDEF"/>
    <property type="match status" value="1"/>
</dbReference>
<dbReference type="Gene3D" id="3.20.20.450">
    <property type="entry name" value="EAL domain"/>
    <property type="match status" value="1"/>
</dbReference>
<evidence type="ECO:0000313" key="5">
    <source>
        <dbReference type="Proteomes" id="UP000295304"/>
    </source>
</evidence>
<comment type="caution">
    <text evidence="4">The sequence shown here is derived from an EMBL/GenBank/DDBJ whole genome shotgun (WGS) entry which is preliminary data.</text>
</comment>
<dbReference type="Pfam" id="PF00563">
    <property type="entry name" value="EAL"/>
    <property type="match status" value="1"/>
</dbReference>
<evidence type="ECO:0000259" key="2">
    <source>
        <dbReference type="PROSITE" id="PS50110"/>
    </source>
</evidence>
<dbReference type="SMART" id="SM00052">
    <property type="entry name" value="EAL"/>
    <property type="match status" value="1"/>
</dbReference>
<gene>
    <name evidence="4" type="ORF">EDD55_106184</name>
</gene>
<dbReference type="PANTHER" id="PTHR33121:SF71">
    <property type="entry name" value="OXYGEN SENSOR PROTEIN DOSP"/>
    <property type="match status" value="1"/>
</dbReference>
<name>A0A4R3JAX7_9PROT</name>
<dbReference type="EMBL" id="SLZW01000006">
    <property type="protein sequence ID" value="TCS62226.1"/>
    <property type="molecule type" value="Genomic_DNA"/>
</dbReference>
<dbReference type="OrthoDB" id="7251575at2"/>
<protein>
    <submittedName>
        <fullName evidence="4">EAL domain-containing protein (Putative c-di-GMP-specific phosphodiesterase class I)</fullName>
    </submittedName>
</protein>
<dbReference type="PROSITE" id="PS50883">
    <property type="entry name" value="EAL"/>
    <property type="match status" value="1"/>
</dbReference>
<sequence length="404" mass="44617">MLLFVDDDPNLLAAFRRNLSMKYDMDIALSGDEALNLIATRGPYAVIISDINMPGMNGVEFLTKAHQIAPKSVKIALSGWGEKDDVIHAINEGHIYRYLTKPIAPANLRDVLDDAIRLFLENRQGTHVQELTPEDFVRYGRDLKVAVEQNQFFIRYQPQINIATGRPHAVEALIRWRHPEHGVIAPAQFIPAAEITGEIIPITQWLLHTVCEDIAQLREQGREIIASANISGAYFTQLDLVTSALNATKSAGIPPRFLELELTETVFIENINDLKKTLIELAKAGFSIALDDFGSGFMGFSYLSDLPVHKLKIDGSFVRHMLNDTKSAAIVKSLIIAGQSIGLGVVAEGIENAQQVEVLKTLGCNMGQGFLYSEALDFDALSTWLSAPENRPEGLPKAAWGIHH</sequence>
<dbReference type="GO" id="GO:0000160">
    <property type="term" value="P:phosphorelay signal transduction system"/>
    <property type="evidence" value="ECO:0007669"/>
    <property type="project" value="InterPro"/>
</dbReference>
<dbReference type="CDD" id="cd17569">
    <property type="entry name" value="REC_HupR-like"/>
    <property type="match status" value="1"/>
</dbReference>
<evidence type="ECO:0000313" key="4">
    <source>
        <dbReference type="EMBL" id="TCS62226.1"/>
    </source>
</evidence>
<dbReference type="Gene3D" id="3.40.50.2300">
    <property type="match status" value="1"/>
</dbReference>
<organism evidence="4 5">
    <name type="scientific">Varunaivibrio sulfuroxidans</name>
    <dbReference type="NCBI Taxonomy" id="1773489"/>
    <lineage>
        <taxon>Bacteria</taxon>
        <taxon>Pseudomonadati</taxon>
        <taxon>Pseudomonadota</taxon>
        <taxon>Alphaproteobacteria</taxon>
        <taxon>Rhodospirillales</taxon>
        <taxon>Magnetovibrionaceae</taxon>
        <taxon>Varunaivibrio</taxon>
    </lineage>
</organism>
<dbReference type="InterPro" id="IPR011006">
    <property type="entry name" value="CheY-like_superfamily"/>
</dbReference>
<reference evidence="4 5" key="1">
    <citation type="submission" date="2019-03" db="EMBL/GenBank/DDBJ databases">
        <title>Genomic Encyclopedia of Type Strains, Phase IV (KMG-IV): sequencing the most valuable type-strain genomes for metagenomic binning, comparative biology and taxonomic classification.</title>
        <authorList>
            <person name="Goeker M."/>
        </authorList>
    </citation>
    <scope>NUCLEOTIDE SEQUENCE [LARGE SCALE GENOMIC DNA]</scope>
    <source>
        <strain evidence="4 5">DSM 101688</strain>
    </source>
</reference>
<keyword evidence="5" id="KW-1185">Reference proteome</keyword>
<dbReference type="CDD" id="cd01948">
    <property type="entry name" value="EAL"/>
    <property type="match status" value="1"/>
</dbReference>
<dbReference type="Pfam" id="PF00072">
    <property type="entry name" value="Response_reg"/>
    <property type="match status" value="1"/>
</dbReference>
<evidence type="ECO:0000259" key="3">
    <source>
        <dbReference type="PROSITE" id="PS50883"/>
    </source>
</evidence>